<dbReference type="AlphaFoldDB" id="A0A370NA36"/>
<dbReference type="Gene3D" id="3.30.70.100">
    <property type="match status" value="1"/>
</dbReference>
<reference evidence="3" key="1">
    <citation type="submission" date="2018-05" db="EMBL/GenBank/DDBJ databases">
        <authorList>
            <person name="Feng T."/>
        </authorList>
    </citation>
    <scope>NUCLEOTIDE SEQUENCE [LARGE SCALE GENOMIC DNA]</scope>
    <source>
        <strain evidence="3">S27</strain>
    </source>
</reference>
<sequence>MIKMAAAVCRRPGMTHAEYVAYVQHVHGAISNENPVTLRPYVQNHVFDAAFGSAAEHAHSMAVARDSITELYWDSPEHMGITFAHEHVRAKVGPDAANFADTSLSLSLVAVEAEQPVAQPSRACGAKVLHYLRAAEGLALPEFFERCAAAHQRALDTEPVAAAALRRCVHNRQVPDFNAMLAYFSAKDVPIYEGVASLWFDDVSSLACSCEKRVARDMQAQRPLYCASLAAAGPAGAVLLAACARAAPPGLSSAGPAAPDAR</sequence>
<proteinExistence type="predicted"/>
<dbReference type="EMBL" id="QHKS01000007">
    <property type="protein sequence ID" value="RDK02481.1"/>
    <property type="molecule type" value="Genomic_DNA"/>
</dbReference>
<dbReference type="Proteomes" id="UP000254875">
    <property type="component" value="Unassembled WGS sequence"/>
</dbReference>
<evidence type="ECO:0000259" key="1">
    <source>
        <dbReference type="Pfam" id="PF07110"/>
    </source>
</evidence>
<protein>
    <recommendedName>
        <fullName evidence="1">EthD domain-containing protein</fullName>
    </recommendedName>
</protein>
<name>A0A370NA36_9BURK</name>
<dbReference type="GO" id="GO:0016491">
    <property type="term" value="F:oxidoreductase activity"/>
    <property type="evidence" value="ECO:0007669"/>
    <property type="project" value="InterPro"/>
</dbReference>
<comment type="caution">
    <text evidence="2">The sequence shown here is derived from an EMBL/GenBank/DDBJ whole genome shotgun (WGS) entry which is preliminary data.</text>
</comment>
<dbReference type="SUPFAM" id="SSF54909">
    <property type="entry name" value="Dimeric alpha+beta barrel"/>
    <property type="match status" value="1"/>
</dbReference>
<evidence type="ECO:0000313" key="3">
    <source>
        <dbReference type="Proteomes" id="UP000254875"/>
    </source>
</evidence>
<feature type="domain" description="EthD" evidence="1">
    <location>
        <begin position="11"/>
        <end position="103"/>
    </location>
</feature>
<dbReference type="Pfam" id="PF07110">
    <property type="entry name" value="EthD"/>
    <property type="match status" value="1"/>
</dbReference>
<dbReference type="InterPro" id="IPR011008">
    <property type="entry name" value="Dimeric_a/b-barrel"/>
</dbReference>
<evidence type="ECO:0000313" key="2">
    <source>
        <dbReference type="EMBL" id="RDK02481.1"/>
    </source>
</evidence>
<keyword evidence="3" id="KW-1185">Reference proteome</keyword>
<dbReference type="OrthoDB" id="6778120at2"/>
<accession>A0A370NA36</accession>
<dbReference type="InterPro" id="IPR009799">
    <property type="entry name" value="EthD_dom"/>
</dbReference>
<gene>
    <name evidence="2" type="ORF">DLM46_12885</name>
</gene>
<organism evidence="2 3">
    <name type="scientific">Paraburkholderia lacunae</name>
    <dbReference type="NCBI Taxonomy" id="2211104"/>
    <lineage>
        <taxon>Bacteria</taxon>
        <taxon>Pseudomonadati</taxon>
        <taxon>Pseudomonadota</taxon>
        <taxon>Betaproteobacteria</taxon>
        <taxon>Burkholderiales</taxon>
        <taxon>Burkholderiaceae</taxon>
        <taxon>Paraburkholderia</taxon>
    </lineage>
</organism>